<dbReference type="Gene3D" id="1.10.10.10">
    <property type="entry name" value="Winged helix-like DNA-binding domain superfamily/Winged helix DNA-binding domain"/>
    <property type="match status" value="1"/>
</dbReference>
<dbReference type="EMBL" id="APNK01000039">
    <property type="protein sequence ID" value="KEZ76106.1"/>
    <property type="molecule type" value="Genomic_DNA"/>
</dbReference>
<dbReference type="Proteomes" id="UP000028302">
    <property type="component" value="Unassembled WGS sequence"/>
</dbReference>
<dbReference type="RefSeq" id="WP_198025262.1">
    <property type="nucleotide sequence ID" value="NZ_APNK01000039.1"/>
</dbReference>
<evidence type="ECO:0000313" key="2">
    <source>
        <dbReference type="Proteomes" id="UP000028302"/>
    </source>
</evidence>
<proteinExistence type="predicted"/>
<dbReference type="InterPro" id="IPR036390">
    <property type="entry name" value="WH_DNA-bd_sf"/>
</dbReference>
<dbReference type="AlphaFoldDB" id="A0A084IHC2"/>
<comment type="caution">
    <text evidence="1">The sequence shown here is derived from an EMBL/GenBank/DDBJ whole genome shotgun (WGS) entry which is preliminary data.</text>
</comment>
<organism evidence="1 2">
    <name type="scientific">Salinisphaera hydrothermalis (strain C41B8)</name>
    <dbReference type="NCBI Taxonomy" id="1304275"/>
    <lineage>
        <taxon>Bacteria</taxon>
        <taxon>Pseudomonadati</taxon>
        <taxon>Pseudomonadota</taxon>
        <taxon>Gammaproteobacteria</taxon>
        <taxon>Salinisphaerales</taxon>
        <taxon>Salinisphaeraceae</taxon>
        <taxon>Salinisphaera</taxon>
    </lineage>
</organism>
<keyword evidence="2" id="KW-1185">Reference proteome</keyword>
<name>A0A084IHC2_SALHC</name>
<dbReference type="eggNOG" id="ENOG5033AM1">
    <property type="taxonomic scope" value="Bacteria"/>
</dbReference>
<dbReference type="Pfam" id="PF11625">
    <property type="entry name" value="DUF3253"/>
    <property type="match status" value="1"/>
</dbReference>
<accession>A0A084IHC2</accession>
<sequence length="88" mass="9863">MSVSDQAIARAIVDRVHERGLDATCCPSEIARDIASEEGGCDWRELMPRVRQAAVDLAHRQRIEIRQRGEQVDPDNFSGPIRLGLPRV</sequence>
<dbReference type="STRING" id="1304275.C41B8_16569"/>
<evidence type="ECO:0008006" key="3">
    <source>
        <dbReference type="Google" id="ProtNLM"/>
    </source>
</evidence>
<dbReference type="InterPro" id="IPR021660">
    <property type="entry name" value="DUF3253"/>
</dbReference>
<dbReference type="SUPFAM" id="SSF46785">
    <property type="entry name" value="Winged helix' DNA-binding domain"/>
    <property type="match status" value="1"/>
</dbReference>
<protein>
    <recommendedName>
        <fullName evidence="3">S-adenosylmethionine tRNA ribosyltransferase</fullName>
    </recommendedName>
</protein>
<evidence type="ECO:0000313" key="1">
    <source>
        <dbReference type="EMBL" id="KEZ76106.1"/>
    </source>
</evidence>
<gene>
    <name evidence="1" type="ORF">C41B8_16569</name>
</gene>
<dbReference type="InterPro" id="IPR036388">
    <property type="entry name" value="WH-like_DNA-bd_sf"/>
</dbReference>
<reference evidence="1 2" key="1">
    <citation type="submission" date="2013-03" db="EMBL/GenBank/DDBJ databases">
        <title>Salinisphaera hydrothermalis C41B8 Genome Sequencing.</title>
        <authorList>
            <person name="Li C."/>
            <person name="Lai Q."/>
            <person name="Shao Z."/>
        </authorList>
    </citation>
    <scope>NUCLEOTIDE SEQUENCE [LARGE SCALE GENOMIC DNA]</scope>
    <source>
        <strain evidence="1 2">C41B8</strain>
    </source>
</reference>